<feature type="transmembrane region" description="Helical" evidence="7">
    <location>
        <begin position="243"/>
        <end position="263"/>
    </location>
</feature>
<dbReference type="InterPro" id="IPR004299">
    <property type="entry name" value="MBOAT_fam"/>
</dbReference>
<feature type="transmembrane region" description="Helical" evidence="7">
    <location>
        <begin position="22"/>
        <end position="42"/>
    </location>
</feature>
<name>A0AAD9PYM0_ACRCE</name>
<sequence>MTIIGEILEEMSRLTGFASDQINFVFCMLSCFPLGLVFRLVFHPRRVSSVTRRVVGFIWGLALSWFCFGWQVLILLVISGLCYLLLCVLNPSVVHKYMFSGSMTLLAVAHLHRQITDYGGYTLDLTGMSYVAFSVHDGMARDERSLNDEQRKGKLRKVPSLLEYFSYLFHYSTVLAGPLCTFKEYNDFIDGIDDSSHEEPSPLYDLLTKTLSSLLCMCFLILTGSHFPISRNGDPDFINSHHLAWRYAYAYISLAGIRMRYYFAYKLAEAVNNIAGFGFNGYDENGKATWNLMTNVNILKLEVGCCFTVVTDIVSLDLIYDVPMSLKTKMKEDMMRKLADIFFCHCVLLLLLLFFVVVIVQFATSMKEVLDNWNINTALWLRRYAYQEIEMKYLQAPRGNGITLFLALFPACPTASDE</sequence>
<feature type="transmembrane region" description="Helical" evidence="7">
    <location>
        <begin position="54"/>
        <end position="86"/>
    </location>
</feature>
<reference evidence="8" key="2">
    <citation type="journal article" date="2023" name="Science">
        <title>Genomic signatures of disease resistance in endangered staghorn corals.</title>
        <authorList>
            <person name="Vollmer S.V."/>
            <person name="Selwyn J.D."/>
            <person name="Despard B.A."/>
            <person name="Roesel C.L."/>
        </authorList>
    </citation>
    <scope>NUCLEOTIDE SEQUENCE</scope>
    <source>
        <strain evidence="8">K2</strain>
    </source>
</reference>
<feature type="transmembrane region" description="Helical" evidence="7">
    <location>
        <begin position="203"/>
        <end position="222"/>
    </location>
</feature>
<protein>
    <submittedName>
        <fullName evidence="8">Lysophospholipid acyltransferase 6</fullName>
    </submittedName>
</protein>
<evidence type="ECO:0000256" key="1">
    <source>
        <dbReference type="ARBA" id="ARBA00004141"/>
    </source>
</evidence>
<keyword evidence="3 7" id="KW-0812">Transmembrane</keyword>
<evidence type="ECO:0000256" key="7">
    <source>
        <dbReference type="SAM" id="Phobius"/>
    </source>
</evidence>
<evidence type="ECO:0000256" key="3">
    <source>
        <dbReference type="ARBA" id="ARBA00022692"/>
    </source>
</evidence>
<evidence type="ECO:0000256" key="2">
    <source>
        <dbReference type="ARBA" id="ARBA00022679"/>
    </source>
</evidence>
<comment type="caution">
    <text evidence="8">The sequence shown here is derived from an EMBL/GenBank/DDBJ whole genome shotgun (WGS) entry which is preliminary data.</text>
</comment>
<keyword evidence="4 7" id="KW-1133">Transmembrane helix</keyword>
<evidence type="ECO:0000256" key="4">
    <source>
        <dbReference type="ARBA" id="ARBA00022989"/>
    </source>
</evidence>
<dbReference type="GO" id="GO:0030258">
    <property type="term" value="P:lipid modification"/>
    <property type="evidence" value="ECO:0007669"/>
    <property type="project" value="TreeGrafter"/>
</dbReference>
<dbReference type="GO" id="GO:0016020">
    <property type="term" value="C:membrane"/>
    <property type="evidence" value="ECO:0007669"/>
    <property type="project" value="UniProtKB-SubCell"/>
</dbReference>
<feature type="transmembrane region" description="Helical" evidence="7">
    <location>
        <begin position="341"/>
        <end position="363"/>
    </location>
</feature>
<evidence type="ECO:0000313" key="9">
    <source>
        <dbReference type="Proteomes" id="UP001249851"/>
    </source>
</evidence>
<gene>
    <name evidence="8" type="ORF">P5673_027692</name>
</gene>
<dbReference type="PANTHER" id="PTHR13906">
    <property type="entry name" value="PORCUPINE"/>
    <property type="match status" value="1"/>
</dbReference>
<dbReference type="GO" id="GO:0016746">
    <property type="term" value="F:acyltransferase activity"/>
    <property type="evidence" value="ECO:0007669"/>
    <property type="project" value="UniProtKB-KW"/>
</dbReference>
<keyword evidence="9" id="KW-1185">Reference proteome</keyword>
<dbReference type="AlphaFoldDB" id="A0AAD9PYM0"/>
<evidence type="ECO:0000256" key="5">
    <source>
        <dbReference type="ARBA" id="ARBA00023136"/>
    </source>
</evidence>
<keyword evidence="5 7" id="KW-0472">Membrane</keyword>
<evidence type="ECO:0000256" key="6">
    <source>
        <dbReference type="ARBA" id="ARBA00023315"/>
    </source>
</evidence>
<dbReference type="Proteomes" id="UP001249851">
    <property type="component" value="Unassembled WGS sequence"/>
</dbReference>
<accession>A0AAD9PYM0</accession>
<dbReference type="PANTHER" id="PTHR13906:SF4">
    <property type="entry name" value="LYSOPHOSPHOLIPID ACYLTRANSFERASE 6"/>
    <property type="match status" value="1"/>
</dbReference>
<proteinExistence type="predicted"/>
<dbReference type="EMBL" id="JARQWQ010000097">
    <property type="protein sequence ID" value="KAK2551502.1"/>
    <property type="molecule type" value="Genomic_DNA"/>
</dbReference>
<dbReference type="InterPro" id="IPR049941">
    <property type="entry name" value="LPLAT_7/PORCN-like"/>
</dbReference>
<organism evidence="8 9">
    <name type="scientific">Acropora cervicornis</name>
    <name type="common">Staghorn coral</name>
    <dbReference type="NCBI Taxonomy" id="6130"/>
    <lineage>
        <taxon>Eukaryota</taxon>
        <taxon>Metazoa</taxon>
        <taxon>Cnidaria</taxon>
        <taxon>Anthozoa</taxon>
        <taxon>Hexacorallia</taxon>
        <taxon>Scleractinia</taxon>
        <taxon>Astrocoeniina</taxon>
        <taxon>Acroporidae</taxon>
        <taxon>Acropora</taxon>
    </lineage>
</organism>
<comment type="subcellular location">
    <subcellularLocation>
        <location evidence="1">Membrane</location>
        <topology evidence="1">Multi-pass membrane protein</topology>
    </subcellularLocation>
</comment>
<evidence type="ECO:0000313" key="8">
    <source>
        <dbReference type="EMBL" id="KAK2551502.1"/>
    </source>
</evidence>
<dbReference type="Pfam" id="PF03062">
    <property type="entry name" value="MBOAT"/>
    <property type="match status" value="1"/>
</dbReference>
<keyword evidence="6 8" id="KW-0012">Acyltransferase</keyword>
<reference evidence="8" key="1">
    <citation type="journal article" date="2023" name="G3 (Bethesda)">
        <title>Whole genome assembly and annotation of the endangered Caribbean coral Acropora cervicornis.</title>
        <authorList>
            <person name="Selwyn J.D."/>
            <person name="Vollmer S.V."/>
        </authorList>
    </citation>
    <scope>NUCLEOTIDE SEQUENCE</scope>
    <source>
        <strain evidence="8">K2</strain>
    </source>
</reference>
<keyword evidence="2" id="KW-0808">Transferase</keyword>